<dbReference type="EMBL" id="JARKIF010000031">
    <property type="protein sequence ID" value="KAJ7612269.1"/>
    <property type="molecule type" value="Genomic_DNA"/>
</dbReference>
<dbReference type="Proteomes" id="UP001221142">
    <property type="component" value="Unassembled WGS sequence"/>
</dbReference>
<protein>
    <submittedName>
        <fullName evidence="2">Uncharacterized protein</fullName>
    </submittedName>
</protein>
<feature type="region of interest" description="Disordered" evidence="1">
    <location>
        <begin position="1"/>
        <end position="21"/>
    </location>
</feature>
<gene>
    <name evidence="2" type="ORF">FB45DRAFT_1065605</name>
</gene>
<evidence type="ECO:0000313" key="2">
    <source>
        <dbReference type="EMBL" id="KAJ7612269.1"/>
    </source>
</evidence>
<feature type="compositionally biased region" description="Polar residues" evidence="1">
    <location>
        <begin position="1"/>
        <end position="15"/>
    </location>
</feature>
<comment type="caution">
    <text evidence="2">The sequence shown here is derived from an EMBL/GenBank/DDBJ whole genome shotgun (WGS) entry which is preliminary data.</text>
</comment>
<keyword evidence="3" id="KW-1185">Reference proteome</keyword>
<organism evidence="2 3">
    <name type="scientific">Roridomyces roridus</name>
    <dbReference type="NCBI Taxonomy" id="1738132"/>
    <lineage>
        <taxon>Eukaryota</taxon>
        <taxon>Fungi</taxon>
        <taxon>Dikarya</taxon>
        <taxon>Basidiomycota</taxon>
        <taxon>Agaricomycotina</taxon>
        <taxon>Agaricomycetes</taxon>
        <taxon>Agaricomycetidae</taxon>
        <taxon>Agaricales</taxon>
        <taxon>Marasmiineae</taxon>
        <taxon>Mycenaceae</taxon>
        <taxon>Roridomyces</taxon>
    </lineage>
</organism>
<name>A0AAD7FDD3_9AGAR</name>
<proteinExistence type="predicted"/>
<evidence type="ECO:0000256" key="1">
    <source>
        <dbReference type="SAM" id="MobiDB-lite"/>
    </source>
</evidence>
<reference evidence="2" key="1">
    <citation type="submission" date="2023-03" db="EMBL/GenBank/DDBJ databases">
        <title>Massive genome expansion in bonnet fungi (Mycena s.s.) driven by repeated elements and novel gene families across ecological guilds.</title>
        <authorList>
            <consortium name="Lawrence Berkeley National Laboratory"/>
            <person name="Harder C.B."/>
            <person name="Miyauchi S."/>
            <person name="Viragh M."/>
            <person name="Kuo A."/>
            <person name="Thoen E."/>
            <person name="Andreopoulos B."/>
            <person name="Lu D."/>
            <person name="Skrede I."/>
            <person name="Drula E."/>
            <person name="Henrissat B."/>
            <person name="Morin E."/>
            <person name="Kohler A."/>
            <person name="Barry K."/>
            <person name="LaButti K."/>
            <person name="Morin E."/>
            <person name="Salamov A."/>
            <person name="Lipzen A."/>
            <person name="Mereny Z."/>
            <person name="Hegedus B."/>
            <person name="Baldrian P."/>
            <person name="Stursova M."/>
            <person name="Weitz H."/>
            <person name="Taylor A."/>
            <person name="Grigoriev I.V."/>
            <person name="Nagy L.G."/>
            <person name="Martin F."/>
            <person name="Kauserud H."/>
        </authorList>
    </citation>
    <scope>NUCLEOTIDE SEQUENCE</scope>
    <source>
        <strain evidence="2">9284</strain>
    </source>
</reference>
<evidence type="ECO:0000313" key="3">
    <source>
        <dbReference type="Proteomes" id="UP001221142"/>
    </source>
</evidence>
<sequence>MDAAASRNTAQTQPASFLFLPQQRPSHGSGTRFLIALRAQTRDLLSVSPQGSARRQSRLEVLEVTCAGRYDRRSRVECPNPRVIGGYESFRCDLPASLLASSQNARCATKTRRYFVFLISRRVVSSVSHVSAQSSARGHRVCEDCIKAYRRFHVISVYSALKFYELEKSDLAGLMVVHGGLKDHPSSRVKLVSEPNVGFIASQKHGGPENLERHLDTRIPRFLEAQNQSASTDYYSACSTRKKLEASGDLAGAAAVRLPSGDPIPEMPPPQAVVPSGWRFPRNSRTRPAYRKLSALRTNFLLFDAKEGRVVPTKRVS</sequence>
<accession>A0AAD7FDD3</accession>
<dbReference type="AlphaFoldDB" id="A0AAD7FDD3"/>